<dbReference type="OrthoDB" id="70250at2759"/>
<dbReference type="AlphaFoldDB" id="A0A1R0GM95"/>
<protein>
    <submittedName>
        <fullName evidence="3">Uncharacterized protein</fullName>
    </submittedName>
</protein>
<sequence length="484" mass="55233">MNTSSVQIYWPDNIDNREDGGFLIGWLVSPLEIVVSTIVKFQDAVLLKKLDWKWNHGPILRPRVIGIVCGSKYSSPDHWLNSSKPLNAPVWRIQFQDQTLVKSVTLISFEQFEPKTRCYYISNNSTTNNKIRDSESTNRSKIKLSQALRYINVSSIAAYSLKSNLGGDENALEIVDTNNNKNNKNTIITNCVREIKGLLHKTIVGYPLTEILGFAQLIDHRIDQFWDIICNLFFDVFLGCVTGYLLIFYSENMVNLSNEFIGGYTITALENYLLWLRSWPAGLKLNNGLGEFLGELFLWLIHFWKGGVYLEIKPTSYLETNINKTDPEVIFKRTEYSNSYIPVPNQYFDGEKSFPNISSFPNNNQIAFTSSYESRSGNSISSFSNQKLEESSSNPRNRFFESNFPDLQYNKANDLSNSDLGTNHPKEPEASPSSFLRLSESKSRKNVASVKSREVNILKRHKSHESGTTYDFLPTTTFLVLKVC</sequence>
<feature type="compositionally biased region" description="Polar residues" evidence="1">
    <location>
        <begin position="411"/>
        <end position="421"/>
    </location>
</feature>
<dbReference type="PANTHER" id="PTHR21329">
    <property type="entry name" value="PHOSPHATIDYLINOSITOL N-ACETYLGLUCOSAMINYLTRANSFERASE SUBUNIT Q-RELATED"/>
    <property type="match status" value="1"/>
</dbReference>
<accession>A0A1R0GM95</accession>
<dbReference type="InterPro" id="IPR007720">
    <property type="entry name" value="PigQ/GPI1"/>
</dbReference>
<keyword evidence="4" id="KW-1185">Reference proteome</keyword>
<feature type="region of interest" description="Disordered" evidence="1">
    <location>
        <begin position="411"/>
        <end position="438"/>
    </location>
</feature>
<dbReference type="GO" id="GO:0016020">
    <property type="term" value="C:membrane"/>
    <property type="evidence" value="ECO:0007669"/>
    <property type="project" value="InterPro"/>
</dbReference>
<dbReference type="Proteomes" id="UP000187455">
    <property type="component" value="Unassembled WGS sequence"/>
</dbReference>
<feature type="transmembrane region" description="Helical" evidence="2">
    <location>
        <begin position="20"/>
        <end position="39"/>
    </location>
</feature>
<dbReference type="PANTHER" id="PTHR21329:SF3">
    <property type="entry name" value="PHOSPHATIDYLINOSITOL N-ACETYLGLUCOSAMINYLTRANSFERASE SUBUNIT Q"/>
    <property type="match status" value="1"/>
</dbReference>
<reference evidence="3 4" key="1">
    <citation type="journal article" date="2016" name="Mol. Biol. Evol.">
        <title>Genome-Wide Survey of Gut Fungi (Harpellales) Reveals the First Horizontally Transferred Ubiquitin Gene from a Mosquito Host.</title>
        <authorList>
            <person name="Wang Y."/>
            <person name="White M.M."/>
            <person name="Kvist S."/>
            <person name="Moncalvo J.M."/>
        </authorList>
    </citation>
    <scope>NUCLEOTIDE SEQUENCE [LARGE SCALE GENOMIC DNA]</scope>
    <source>
        <strain evidence="3 4">ALG-7-W6</strain>
    </source>
</reference>
<dbReference type="EMBL" id="LSSL01007380">
    <property type="protein sequence ID" value="OLY78023.1"/>
    <property type="molecule type" value="Genomic_DNA"/>
</dbReference>
<evidence type="ECO:0000313" key="4">
    <source>
        <dbReference type="Proteomes" id="UP000187455"/>
    </source>
</evidence>
<proteinExistence type="predicted"/>
<evidence type="ECO:0000313" key="3">
    <source>
        <dbReference type="EMBL" id="OLY78023.1"/>
    </source>
</evidence>
<dbReference type="Pfam" id="PF05024">
    <property type="entry name" value="Gpi1"/>
    <property type="match status" value="1"/>
</dbReference>
<name>A0A1R0GM95_9FUNG</name>
<keyword evidence="2" id="KW-1133">Transmembrane helix</keyword>
<feature type="transmembrane region" description="Helical" evidence="2">
    <location>
        <begin position="228"/>
        <end position="249"/>
    </location>
</feature>
<evidence type="ECO:0000256" key="2">
    <source>
        <dbReference type="SAM" id="Phobius"/>
    </source>
</evidence>
<comment type="caution">
    <text evidence="3">The sequence shown here is derived from an EMBL/GenBank/DDBJ whole genome shotgun (WGS) entry which is preliminary data.</text>
</comment>
<gene>
    <name evidence="3" type="ORF">AYI68_g7937</name>
</gene>
<keyword evidence="2" id="KW-0472">Membrane</keyword>
<dbReference type="GO" id="GO:0005783">
    <property type="term" value="C:endoplasmic reticulum"/>
    <property type="evidence" value="ECO:0007669"/>
    <property type="project" value="TreeGrafter"/>
</dbReference>
<organism evidence="3 4">
    <name type="scientific">Smittium mucronatum</name>
    <dbReference type="NCBI Taxonomy" id="133383"/>
    <lineage>
        <taxon>Eukaryota</taxon>
        <taxon>Fungi</taxon>
        <taxon>Fungi incertae sedis</taxon>
        <taxon>Zoopagomycota</taxon>
        <taxon>Kickxellomycotina</taxon>
        <taxon>Harpellomycetes</taxon>
        <taxon>Harpellales</taxon>
        <taxon>Legeriomycetaceae</taxon>
        <taxon>Smittium</taxon>
    </lineage>
</organism>
<dbReference type="GO" id="GO:0006506">
    <property type="term" value="P:GPI anchor biosynthetic process"/>
    <property type="evidence" value="ECO:0007669"/>
    <property type="project" value="InterPro"/>
</dbReference>
<keyword evidence="2" id="KW-0812">Transmembrane</keyword>
<evidence type="ECO:0000256" key="1">
    <source>
        <dbReference type="SAM" id="MobiDB-lite"/>
    </source>
</evidence>
<dbReference type="STRING" id="133383.A0A1R0GM95"/>